<keyword evidence="5" id="KW-1185">Reference proteome</keyword>
<dbReference type="GO" id="GO:0016757">
    <property type="term" value="F:glycosyltransferase activity"/>
    <property type="evidence" value="ECO:0007669"/>
    <property type="project" value="UniProtKB-KW"/>
</dbReference>
<dbReference type="SUPFAM" id="SSF53756">
    <property type="entry name" value="UDP-Glycosyltransferase/glycogen phosphorylase"/>
    <property type="match status" value="1"/>
</dbReference>
<keyword evidence="1" id="KW-0808">Transferase</keyword>
<sequence length="444" mass="50131">MRFRRAFVLYLCFILATLNLASLVEDVNVRIRWCYPAFSGGGYSSEGTTFVLALAELLAEKNNWSVTIAQHGDGFNRKFLNGLDDETRNALQALSAKDYERELNSFEVSICHSEPGAWNVLGGPRWNTPLCPPSSRVSTRETQDERQIFIGRTMFETDRLPDGWEDRTNAMDEVWVPSAFSERIFKDGGVTKPVFVLGEGVDTDFFDPAKAGSSFDHLKPNSDTFVLLSVFKFEERKGYDVLLDTYFGTFTHDDDVLLLLLISDYHGSGSASLEAYTEKMGYDSETGPKIKVVYDIPQNKLPDLYAAADAFVLPSRGEGWGRPHVEAMSMEIPIIVTNFSGPTEFITEENSFPIKVEEMVELKEGAFRGHQWAEPSRESLSFNMAMVFRHRQVAVRRGKQARQDMIERFAPKIIAQEVIDRVEMLVTAKIFEGKRRGATKSSEL</sequence>
<dbReference type="CDD" id="cd03801">
    <property type="entry name" value="GT4_PimA-like"/>
    <property type="match status" value="1"/>
</dbReference>
<feature type="chain" id="PRO_5040756242" description="Glycosyl transferase family 1 domain-containing protein" evidence="2">
    <location>
        <begin position="22"/>
        <end position="444"/>
    </location>
</feature>
<comment type="caution">
    <text evidence="4">The sequence shown here is derived from an EMBL/GenBank/DDBJ whole genome shotgun (WGS) entry which is preliminary data.</text>
</comment>
<dbReference type="EMBL" id="BRXY01000248">
    <property type="protein sequence ID" value="GMH80678.1"/>
    <property type="molecule type" value="Genomic_DNA"/>
</dbReference>
<dbReference type="OrthoDB" id="2193793at2759"/>
<gene>
    <name evidence="4" type="ORF">TrST_g6048</name>
</gene>
<organism evidence="4 5">
    <name type="scientific">Triparma strigata</name>
    <dbReference type="NCBI Taxonomy" id="1606541"/>
    <lineage>
        <taxon>Eukaryota</taxon>
        <taxon>Sar</taxon>
        <taxon>Stramenopiles</taxon>
        <taxon>Ochrophyta</taxon>
        <taxon>Bolidophyceae</taxon>
        <taxon>Parmales</taxon>
        <taxon>Triparmaceae</taxon>
        <taxon>Triparma</taxon>
    </lineage>
</organism>
<evidence type="ECO:0000256" key="1">
    <source>
        <dbReference type="ARBA" id="ARBA00022676"/>
    </source>
</evidence>
<dbReference type="AlphaFoldDB" id="A0A9W7B575"/>
<dbReference type="PANTHER" id="PTHR46656">
    <property type="entry name" value="PUTATIVE-RELATED"/>
    <property type="match status" value="1"/>
</dbReference>
<dbReference type="Proteomes" id="UP001165085">
    <property type="component" value="Unassembled WGS sequence"/>
</dbReference>
<evidence type="ECO:0000313" key="4">
    <source>
        <dbReference type="EMBL" id="GMH80678.1"/>
    </source>
</evidence>
<dbReference type="Gene3D" id="3.40.50.2000">
    <property type="entry name" value="Glycogen Phosphorylase B"/>
    <property type="match status" value="1"/>
</dbReference>
<evidence type="ECO:0000259" key="3">
    <source>
        <dbReference type="Pfam" id="PF00534"/>
    </source>
</evidence>
<protein>
    <recommendedName>
        <fullName evidence="3">Glycosyl transferase family 1 domain-containing protein</fullName>
    </recommendedName>
</protein>
<dbReference type="InterPro" id="IPR001296">
    <property type="entry name" value="Glyco_trans_1"/>
</dbReference>
<dbReference type="PANTHER" id="PTHR46656:SF3">
    <property type="entry name" value="PUTATIVE-RELATED"/>
    <property type="match status" value="1"/>
</dbReference>
<dbReference type="Pfam" id="PF00534">
    <property type="entry name" value="Glycos_transf_1"/>
    <property type="match status" value="1"/>
</dbReference>
<reference evidence="5" key="1">
    <citation type="journal article" date="2023" name="Commun. Biol.">
        <title>Genome analysis of Parmales, the sister group of diatoms, reveals the evolutionary specialization of diatoms from phago-mixotrophs to photoautotrophs.</title>
        <authorList>
            <person name="Ban H."/>
            <person name="Sato S."/>
            <person name="Yoshikawa S."/>
            <person name="Yamada K."/>
            <person name="Nakamura Y."/>
            <person name="Ichinomiya M."/>
            <person name="Sato N."/>
            <person name="Blanc-Mathieu R."/>
            <person name="Endo H."/>
            <person name="Kuwata A."/>
            <person name="Ogata H."/>
        </authorList>
    </citation>
    <scope>NUCLEOTIDE SEQUENCE [LARGE SCALE GENOMIC DNA]</scope>
    <source>
        <strain evidence="5">NIES 3701</strain>
    </source>
</reference>
<keyword evidence="2" id="KW-0732">Signal</keyword>
<feature type="signal peptide" evidence="2">
    <location>
        <begin position="1"/>
        <end position="21"/>
    </location>
</feature>
<accession>A0A9W7B575</accession>
<evidence type="ECO:0000313" key="5">
    <source>
        <dbReference type="Proteomes" id="UP001165085"/>
    </source>
</evidence>
<feature type="domain" description="Glycosyl transferase family 1" evidence="3">
    <location>
        <begin position="218"/>
        <end position="350"/>
    </location>
</feature>
<name>A0A9W7B575_9STRA</name>
<proteinExistence type="predicted"/>
<keyword evidence="1" id="KW-0328">Glycosyltransferase</keyword>
<evidence type="ECO:0000256" key="2">
    <source>
        <dbReference type="SAM" id="SignalP"/>
    </source>
</evidence>